<dbReference type="Pfam" id="PF00420">
    <property type="entry name" value="Oxidored_q2"/>
    <property type="match status" value="1"/>
</dbReference>
<feature type="transmembrane region" description="Helical" evidence="10">
    <location>
        <begin position="61"/>
        <end position="83"/>
    </location>
</feature>
<dbReference type="InterPro" id="IPR039428">
    <property type="entry name" value="NUOK/Mnh_C1-like"/>
</dbReference>
<accession>A0A1B2G3A9</accession>
<evidence type="ECO:0000256" key="10">
    <source>
        <dbReference type="SAM" id="Phobius"/>
    </source>
</evidence>
<evidence type="ECO:0000256" key="7">
    <source>
        <dbReference type="ARBA" id="ARBA00023027"/>
    </source>
</evidence>
<name>A0A1B2G3A9_9GAST</name>
<sequence>MYGSLLLFVELFGIFMSIFVICFQYKHLLMILLAMESLGLVLFVMALTSCSYIYMSDVGCVLIVIVFGVCEASLSLAVMVMMISAHGNDYVKSFDFINC</sequence>
<keyword evidence="4 10" id="KW-0812">Transmembrane</keyword>
<evidence type="ECO:0000256" key="2">
    <source>
        <dbReference type="ARBA" id="ARBA00010519"/>
    </source>
</evidence>
<evidence type="ECO:0000256" key="5">
    <source>
        <dbReference type="ARBA" id="ARBA00022967"/>
    </source>
</evidence>
<keyword evidence="7" id="KW-0520">NAD</keyword>
<geneLocation type="mitochondrion" evidence="11"/>
<protein>
    <recommendedName>
        <fullName evidence="3">NADH-ubiquinone oxidoreductase chain 4L</fullName>
    </recommendedName>
    <alternativeName>
        <fullName evidence="9">NADH dehydrogenase subunit 4L</fullName>
    </alternativeName>
</protein>
<evidence type="ECO:0000256" key="3">
    <source>
        <dbReference type="ARBA" id="ARBA00016612"/>
    </source>
</evidence>
<dbReference type="EMBL" id="KU342666">
    <property type="protein sequence ID" value="ANZ03374.1"/>
    <property type="molecule type" value="Genomic_DNA"/>
</dbReference>
<evidence type="ECO:0000313" key="11">
    <source>
        <dbReference type="EMBL" id="ANZ03374.1"/>
    </source>
</evidence>
<keyword evidence="6 10" id="KW-1133">Transmembrane helix</keyword>
<feature type="transmembrane region" description="Helical" evidence="10">
    <location>
        <begin position="6"/>
        <end position="25"/>
    </location>
</feature>
<evidence type="ECO:0000256" key="4">
    <source>
        <dbReference type="ARBA" id="ARBA00022692"/>
    </source>
</evidence>
<evidence type="ECO:0000256" key="1">
    <source>
        <dbReference type="ARBA" id="ARBA00004141"/>
    </source>
</evidence>
<keyword evidence="11" id="KW-0496">Mitochondrion</keyword>
<dbReference type="AlphaFoldDB" id="A0A1B2G3A9"/>
<proteinExistence type="inferred from homology"/>
<gene>
    <name evidence="11" type="primary">NAD4L</name>
</gene>
<feature type="transmembrane region" description="Helical" evidence="10">
    <location>
        <begin position="37"/>
        <end position="55"/>
    </location>
</feature>
<comment type="subcellular location">
    <subcellularLocation>
        <location evidence="1">Membrane</location>
        <topology evidence="1">Multi-pass membrane protein</topology>
    </subcellularLocation>
</comment>
<dbReference type="GO" id="GO:0016020">
    <property type="term" value="C:membrane"/>
    <property type="evidence" value="ECO:0007669"/>
    <property type="project" value="UniProtKB-SubCell"/>
</dbReference>
<keyword evidence="5" id="KW-1278">Translocase</keyword>
<evidence type="ECO:0000256" key="9">
    <source>
        <dbReference type="ARBA" id="ARBA00031586"/>
    </source>
</evidence>
<evidence type="ECO:0000256" key="8">
    <source>
        <dbReference type="ARBA" id="ARBA00023136"/>
    </source>
</evidence>
<organism evidence="11">
    <name type="scientific">Pleuropoma jana</name>
    <dbReference type="NCBI Taxonomy" id="1882665"/>
    <lineage>
        <taxon>Eukaryota</taxon>
        <taxon>Metazoa</taxon>
        <taxon>Spiralia</taxon>
        <taxon>Lophotrochozoa</taxon>
        <taxon>Mollusca</taxon>
        <taxon>Gastropoda</taxon>
        <taxon>Neritimorpha</taxon>
        <taxon>Cycloneritida</taxon>
        <taxon>Helicinoidea</taxon>
        <taxon>Helicinidae</taxon>
        <taxon>Pleuropoma</taxon>
    </lineage>
</organism>
<evidence type="ECO:0000256" key="6">
    <source>
        <dbReference type="ARBA" id="ARBA00022989"/>
    </source>
</evidence>
<keyword evidence="8 10" id="KW-0472">Membrane</keyword>
<comment type="similarity">
    <text evidence="2">Belongs to the complex I subunit 4L family.</text>
</comment>
<dbReference type="Gene3D" id="1.10.287.3510">
    <property type="match status" value="1"/>
</dbReference>
<reference evidence="11" key="1">
    <citation type="journal article" date="2016" name="Mol. Phylogenet. Evol.">
        <title>Phylogenetic relationships among main superfamilies of Neritimorpha (Mollusca: Gastropoda).</title>
        <authorList>
            <person name="Uribe J.E."/>
            <person name="Colgan D."/>
            <person name="Castro L.R."/>
            <person name="Kano Y."/>
            <person name="Zardoya R."/>
        </authorList>
    </citation>
    <scope>NUCLEOTIDE SEQUENCE</scope>
</reference>